<dbReference type="CDD" id="cd17536">
    <property type="entry name" value="REC_YesN-like"/>
    <property type="match status" value="1"/>
</dbReference>
<dbReference type="SUPFAM" id="SSF52540">
    <property type="entry name" value="P-loop containing nucleoside triphosphate hydrolases"/>
    <property type="match status" value="1"/>
</dbReference>
<dbReference type="InterPro" id="IPR058031">
    <property type="entry name" value="AAA_lid_NorR"/>
</dbReference>
<dbReference type="Gene3D" id="1.10.8.60">
    <property type="match status" value="1"/>
</dbReference>
<proteinExistence type="predicted"/>
<dbReference type="InterPro" id="IPR025944">
    <property type="entry name" value="Sigma_54_int_dom_CS"/>
</dbReference>
<keyword evidence="4" id="KW-0238">DNA-binding</keyword>
<dbReference type="OrthoDB" id="9807827at2"/>
<dbReference type="InterPro" id="IPR025943">
    <property type="entry name" value="Sigma_54_int_dom_ATP-bd_2"/>
</dbReference>
<dbReference type="SMART" id="SM00382">
    <property type="entry name" value="AAA"/>
    <property type="match status" value="1"/>
</dbReference>
<dbReference type="InterPro" id="IPR011006">
    <property type="entry name" value="CheY-like_superfamily"/>
</dbReference>
<dbReference type="GO" id="GO:0006355">
    <property type="term" value="P:regulation of DNA-templated transcription"/>
    <property type="evidence" value="ECO:0007669"/>
    <property type="project" value="InterPro"/>
</dbReference>
<dbReference type="Pfam" id="PF00158">
    <property type="entry name" value="Sigma54_activat"/>
    <property type="match status" value="1"/>
</dbReference>
<dbReference type="GO" id="GO:0000160">
    <property type="term" value="P:phosphorelay signal transduction system"/>
    <property type="evidence" value="ECO:0007669"/>
    <property type="project" value="InterPro"/>
</dbReference>
<keyword evidence="10" id="KW-1185">Reference proteome</keyword>
<dbReference type="Gene3D" id="1.10.10.60">
    <property type="entry name" value="Homeodomain-like"/>
    <property type="match status" value="1"/>
</dbReference>
<accession>A0A517YYN7</accession>
<dbReference type="InterPro" id="IPR002078">
    <property type="entry name" value="Sigma_54_int"/>
</dbReference>
<dbReference type="PANTHER" id="PTHR32071:SF122">
    <property type="entry name" value="SIGMA FACTOR"/>
    <property type="match status" value="1"/>
</dbReference>
<dbReference type="Pfam" id="PF02954">
    <property type="entry name" value="HTH_8"/>
    <property type="match status" value="1"/>
</dbReference>
<dbReference type="SUPFAM" id="SSF46689">
    <property type="entry name" value="Homeodomain-like"/>
    <property type="match status" value="1"/>
</dbReference>
<dbReference type="EMBL" id="CP036425">
    <property type="protein sequence ID" value="QDU35352.1"/>
    <property type="molecule type" value="Genomic_DNA"/>
</dbReference>
<dbReference type="PRINTS" id="PR01590">
    <property type="entry name" value="HTHFIS"/>
</dbReference>
<evidence type="ECO:0000259" key="7">
    <source>
        <dbReference type="PROSITE" id="PS50045"/>
    </source>
</evidence>
<dbReference type="Gene3D" id="3.40.50.2300">
    <property type="match status" value="1"/>
</dbReference>
<sequence>MTVNNGNLKLVGQNQSSADNKRARILVVDDDPIVADSLAEMLREDRYDVATASNGLEAISLLDSDPQHHFGIIITDLNMPRMDGVSLLRELKQRHSEVVPIVVTGFGKIESAVEAVKLGAADYLTKPVVDEELRLAVNKAMNQHVLLAENVTMKAQLSERYGLGNLVGADYRMQKVYDLVEAVAESNTTVLITGESGTGKSMVGHAIHETSSRRSGPFVTFACGSIPETLLESELFGHVKGAFTGADTDKIGKIAAAEGGTLFIDEINSATPALQLKLLRVLQEKMYEPVGSTETKQADVRFVLATNQKLDELVSKGEFREDLYYRINVVNIELPRLSERVRDINILAEHFLERHCKQMSRERRFGDGVLDVLQRYEWPGNVRELENAIERAVVLSRQLTISINDLPETLHSKDAHVLVQRAIAMRNETSDTQHQTQALWDGLPLSEALKEPEKRILLAALEANNWNRQETAKQLDINRTTLYKKIKQYGLDQPAA</sequence>
<dbReference type="PROSITE" id="PS00675">
    <property type="entry name" value="SIGMA54_INTERACT_1"/>
    <property type="match status" value="1"/>
</dbReference>
<dbReference type="PROSITE" id="PS00676">
    <property type="entry name" value="SIGMA54_INTERACT_2"/>
    <property type="match status" value="1"/>
</dbReference>
<evidence type="ECO:0000259" key="8">
    <source>
        <dbReference type="PROSITE" id="PS50110"/>
    </source>
</evidence>
<organism evidence="9 10">
    <name type="scientific">Poriferisphaera corsica</name>
    <dbReference type="NCBI Taxonomy" id="2528020"/>
    <lineage>
        <taxon>Bacteria</taxon>
        <taxon>Pseudomonadati</taxon>
        <taxon>Planctomycetota</taxon>
        <taxon>Phycisphaerae</taxon>
        <taxon>Phycisphaerales</taxon>
        <taxon>Phycisphaeraceae</taxon>
        <taxon>Poriferisphaera</taxon>
    </lineage>
</organism>
<feature type="domain" description="Sigma-54 factor interaction" evidence="7">
    <location>
        <begin position="166"/>
        <end position="394"/>
    </location>
</feature>
<evidence type="ECO:0000256" key="2">
    <source>
        <dbReference type="ARBA" id="ARBA00022840"/>
    </source>
</evidence>
<dbReference type="InterPro" id="IPR025662">
    <property type="entry name" value="Sigma_54_int_dom_ATP-bd_1"/>
</dbReference>
<dbReference type="SMART" id="SM00448">
    <property type="entry name" value="REC"/>
    <property type="match status" value="1"/>
</dbReference>
<dbReference type="GO" id="GO:0005524">
    <property type="term" value="F:ATP binding"/>
    <property type="evidence" value="ECO:0007669"/>
    <property type="project" value="UniProtKB-KW"/>
</dbReference>
<reference evidence="9 10" key="1">
    <citation type="submission" date="2019-02" db="EMBL/GenBank/DDBJ databases">
        <title>Deep-cultivation of Planctomycetes and their phenomic and genomic characterization uncovers novel biology.</title>
        <authorList>
            <person name="Wiegand S."/>
            <person name="Jogler M."/>
            <person name="Boedeker C."/>
            <person name="Pinto D."/>
            <person name="Vollmers J."/>
            <person name="Rivas-Marin E."/>
            <person name="Kohn T."/>
            <person name="Peeters S.H."/>
            <person name="Heuer A."/>
            <person name="Rast P."/>
            <person name="Oberbeckmann S."/>
            <person name="Bunk B."/>
            <person name="Jeske O."/>
            <person name="Meyerdierks A."/>
            <person name="Storesund J.E."/>
            <person name="Kallscheuer N."/>
            <person name="Luecker S."/>
            <person name="Lage O.M."/>
            <person name="Pohl T."/>
            <person name="Merkel B.J."/>
            <person name="Hornburger P."/>
            <person name="Mueller R.-W."/>
            <person name="Bruemmer F."/>
            <person name="Labrenz M."/>
            <person name="Spormann A.M."/>
            <person name="Op den Camp H."/>
            <person name="Overmann J."/>
            <person name="Amann R."/>
            <person name="Jetten M.S.M."/>
            <person name="Mascher T."/>
            <person name="Medema M.H."/>
            <person name="Devos D.P."/>
            <person name="Kaster A.-K."/>
            <person name="Ovreas L."/>
            <person name="Rohde M."/>
            <person name="Galperin M.Y."/>
            <person name="Jogler C."/>
        </authorList>
    </citation>
    <scope>NUCLEOTIDE SEQUENCE [LARGE SCALE GENOMIC DNA]</scope>
    <source>
        <strain evidence="9 10">KS4</strain>
    </source>
</reference>
<dbReference type="PROSITE" id="PS50045">
    <property type="entry name" value="SIGMA54_INTERACT_4"/>
    <property type="match status" value="1"/>
</dbReference>
<feature type="modified residue" description="4-aspartylphosphate" evidence="6">
    <location>
        <position position="76"/>
    </location>
</feature>
<dbReference type="SUPFAM" id="SSF52172">
    <property type="entry name" value="CheY-like"/>
    <property type="match status" value="1"/>
</dbReference>
<evidence type="ECO:0000313" key="10">
    <source>
        <dbReference type="Proteomes" id="UP000317369"/>
    </source>
</evidence>
<keyword evidence="2" id="KW-0067">ATP-binding</keyword>
<dbReference type="FunFam" id="3.40.50.300:FF:000006">
    <property type="entry name" value="DNA-binding transcriptional regulator NtrC"/>
    <property type="match status" value="1"/>
</dbReference>
<dbReference type="CDD" id="cd00009">
    <property type="entry name" value="AAA"/>
    <property type="match status" value="1"/>
</dbReference>
<dbReference type="Pfam" id="PF00072">
    <property type="entry name" value="Response_reg"/>
    <property type="match status" value="1"/>
</dbReference>
<dbReference type="PANTHER" id="PTHR32071">
    <property type="entry name" value="TRANSCRIPTIONAL REGULATORY PROTEIN"/>
    <property type="match status" value="1"/>
</dbReference>
<dbReference type="PROSITE" id="PS00688">
    <property type="entry name" value="SIGMA54_INTERACT_3"/>
    <property type="match status" value="1"/>
</dbReference>
<evidence type="ECO:0000256" key="1">
    <source>
        <dbReference type="ARBA" id="ARBA00022741"/>
    </source>
</evidence>
<dbReference type="GO" id="GO:0043565">
    <property type="term" value="F:sequence-specific DNA binding"/>
    <property type="evidence" value="ECO:0007669"/>
    <property type="project" value="InterPro"/>
</dbReference>
<dbReference type="RefSeq" id="WP_145080562.1">
    <property type="nucleotide sequence ID" value="NZ_CP036425.1"/>
</dbReference>
<dbReference type="InterPro" id="IPR002197">
    <property type="entry name" value="HTH_Fis"/>
</dbReference>
<gene>
    <name evidence="9" type="primary">zraR_3</name>
    <name evidence="9" type="ORF">KS4_34330</name>
</gene>
<evidence type="ECO:0000256" key="5">
    <source>
        <dbReference type="ARBA" id="ARBA00023163"/>
    </source>
</evidence>
<dbReference type="InterPro" id="IPR027417">
    <property type="entry name" value="P-loop_NTPase"/>
</dbReference>
<dbReference type="InterPro" id="IPR003593">
    <property type="entry name" value="AAA+_ATPase"/>
</dbReference>
<dbReference type="KEGG" id="pcor:KS4_34330"/>
<evidence type="ECO:0000313" key="9">
    <source>
        <dbReference type="EMBL" id="QDU35352.1"/>
    </source>
</evidence>
<dbReference type="InterPro" id="IPR009057">
    <property type="entry name" value="Homeodomain-like_sf"/>
</dbReference>
<dbReference type="Proteomes" id="UP000317369">
    <property type="component" value="Chromosome"/>
</dbReference>
<name>A0A517YYN7_9BACT</name>
<evidence type="ECO:0000256" key="6">
    <source>
        <dbReference type="PROSITE-ProRule" id="PRU00169"/>
    </source>
</evidence>
<dbReference type="InterPro" id="IPR001789">
    <property type="entry name" value="Sig_transdc_resp-reg_receiver"/>
</dbReference>
<feature type="domain" description="Response regulatory" evidence="8">
    <location>
        <begin position="24"/>
        <end position="141"/>
    </location>
</feature>
<dbReference type="Pfam" id="PF25601">
    <property type="entry name" value="AAA_lid_14"/>
    <property type="match status" value="1"/>
</dbReference>
<evidence type="ECO:0000256" key="4">
    <source>
        <dbReference type="ARBA" id="ARBA00023125"/>
    </source>
</evidence>
<dbReference type="AlphaFoldDB" id="A0A517YYN7"/>
<evidence type="ECO:0000256" key="3">
    <source>
        <dbReference type="ARBA" id="ARBA00023015"/>
    </source>
</evidence>
<keyword evidence="3" id="KW-0805">Transcription regulation</keyword>
<keyword evidence="5" id="KW-0804">Transcription</keyword>
<keyword evidence="6" id="KW-0597">Phosphoprotein</keyword>
<dbReference type="PROSITE" id="PS50110">
    <property type="entry name" value="RESPONSE_REGULATORY"/>
    <property type="match status" value="1"/>
</dbReference>
<dbReference type="Gene3D" id="3.40.50.300">
    <property type="entry name" value="P-loop containing nucleotide triphosphate hydrolases"/>
    <property type="match status" value="1"/>
</dbReference>
<protein>
    <submittedName>
        <fullName evidence="9">Transcriptional regulatory protein ZraR</fullName>
    </submittedName>
</protein>
<keyword evidence="1" id="KW-0547">Nucleotide-binding</keyword>